<dbReference type="InterPro" id="IPR000182">
    <property type="entry name" value="GNAT_dom"/>
</dbReference>
<evidence type="ECO:0000313" key="4">
    <source>
        <dbReference type="Proteomes" id="UP001596915"/>
    </source>
</evidence>
<dbReference type="EC" id="2.3.-.-" evidence="3"/>
<dbReference type="PROSITE" id="PS51186">
    <property type="entry name" value="GNAT"/>
    <property type="match status" value="1"/>
</dbReference>
<keyword evidence="3" id="KW-0012">Acyltransferase</keyword>
<evidence type="ECO:0000259" key="2">
    <source>
        <dbReference type="PROSITE" id="PS51186"/>
    </source>
</evidence>
<proteinExistence type="predicted"/>
<reference evidence="4" key="1">
    <citation type="journal article" date="2019" name="Int. J. Syst. Evol. Microbiol.">
        <title>The Global Catalogue of Microorganisms (GCM) 10K type strain sequencing project: providing services to taxonomists for standard genome sequencing and annotation.</title>
        <authorList>
            <consortium name="The Broad Institute Genomics Platform"/>
            <consortium name="The Broad Institute Genome Sequencing Center for Infectious Disease"/>
            <person name="Wu L."/>
            <person name="Ma J."/>
        </authorList>
    </citation>
    <scope>NUCLEOTIDE SEQUENCE [LARGE SCALE GENOMIC DNA]</scope>
    <source>
        <strain evidence="4">JCM 12607</strain>
    </source>
</reference>
<gene>
    <name evidence="3" type="ORF">ACFQ2K_03005</name>
</gene>
<dbReference type="SUPFAM" id="SSF55729">
    <property type="entry name" value="Acyl-CoA N-acyltransferases (Nat)"/>
    <property type="match status" value="1"/>
</dbReference>
<dbReference type="PANTHER" id="PTHR43441:SF10">
    <property type="entry name" value="ACETYLTRANSFERASE"/>
    <property type="match status" value="1"/>
</dbReference>
<dbReference type="PANTHER" id="PTHR43441">
    <property type="entry name" value="RIBOSOMAL-PROTEIN-SERINE ACETYLTRANSFERASE"/>
    <property type="match status" value="1"/>
</dbReference>
<organism evidence="3 4">
    <name type="scientific">Streptomyces sanglieri</name>
    <dbReference type="NCBI Taxonomy" id="193460"/>
    <lineage>
        <taxon>Bacteria</taxon>
        <taxon>Bacillati</taxon>
        <taxon>Actinomycetota</taxon>
        <taxon>Actinomycetes</taxon>
        <taxon>Kitasatosporales</taxon>
        <taxon>Streptomycetaceae</taxon>
        <taxon>Streptomyces</taxon>
    </lineage>
</organism>
<dbReference type="GO" id="GO:0016746">
    <property type="term" value="F:acyltransferase activity"/>
    <property type="evidence" value="ECO:0007669"/>
    <property type="project" value="UniProtKB-KW"/>
</dbReference>
<keyword evidence="4" id="KW-1185">Reference proteome</keyword>
<feature type="domain" description="N-acetyltransferase" evidence="2">
    <location>
        <begin position="62"/>
        <end position="227"/>
    </location>
</feature>
<accession>A0ABW2WKH3</accession>
<dbReference type="Pfam" id="PF13302">
    <property type="entry name" value="Acetyltransf_3"/>
    <property type="match status" value="1"/>
</dbReference>
<keyword evidence="3" id="KW-0808">Transferase</keyword>
<dbReference type="Gene3D" id="3.40.630.30">
    <property type="match status" value="1"/>
</dbReference>
<evidence type="ECO:0000256" key="1">
    <source>
        <dbReference type="SAM" id="MobiDB-lite"/>
    </source>
</evidence>
<name>A0ABW2WKH3_9ACTN</name>
<dbReference type="InterPro" id="IPR051908">
    <property type="entry name" value="Ribosomal_N-acetyltransferase"/>
</dbReference>
<dbReference type="EMBL" id="JBHTGL010000005">
    <property type="protein sequence ID" value="MFD0621922.1"/>
    <property type="molecule type" value="Genomic_DNA"/>
</dbReference>
<dbReference type="InterPro" id="IPR016181">
    <property type="entry name" value="Acyl_CoA_acyltransferase"/>
</dbReference>
<feature type="region of interest" description="Disordered" evidence="1">
    <location>
        <begin position="19"/>
        <end position="46"/>
    </location>
</feature>
<sequence length="239" mass="26303">MEEREDACPHIVLEELEIPQGSTGMPRQSFGPTAPVTVPQTSDPLRRAPEMFPESILHTNRLILRPFDASDIPDTHASCADALTQRWLPLPKPYTLDDATNWCTTAAHALRDSGDGIQFAVTDAYTKRLMGQVGLKKTDWRALVSEVGYWVSPWARGHGIAAEATRALALWLLADQQFQRLELRAATENTASQKVALKAGFHPEGTLRNAGFVHGGRVDLVLFSMLPGDLAPPAQHYKS</sequence>
<protein>
    <submittedName>
        <fullName evidence="3">GNAT family N-acetyltransferase</fullName>
        <ecNumber evidence="3">2.3.-.-</ecNumber>
    </submittedName>
</protein>
<comment type="caution">
    <text evidence="3">The sequence shown here is derived from an EMBL/GenBank/DDBJ whole genome shotgun (WGS) entry which is preliminary data.</text>
</comment>
<dbReference type="Proteomes" id="UP001596915">
    <property type="component" value="Unassembled WGS sequence"/>
</dbReference>
<evidence type="ECO:0000313" key="3">
    <source>
        <dbReference type="EMBL" id="MFD0621922.1"/>
    </source>
</evidence>